<dbReference type="Gene3D" id="3.30.2290.10">
    <property type="entry name" value="PmbA/TldD superfamily"/>
    <property type="match status" value="1"/>
</dbReference>
<evidence type="ECO:0000313" key="7">
    <source>
        <dbReference type="EMBL" id="SDR25512.1"/>
    </source>
</evidence>
<keyword evidence="8" id="KW-1185">Reference proteome</keyword>
<reference evidence="7 8" key="1">
    <citation type="submission" date="2016-10" db="EMBL/GenBank/DDBJ databases">
        <authorList>
            <person name="de Groot N.N."/>
        </authorList>
    </citation>
    <scope>NUCLEOTIDE SEQUENCE [LARGE SCALE GENOMIC DNA]</scope>
    <source>
        <strain evidence="7 8">DSM 43794</strain>
    </source>
</reference>
<accession>A0A1H1HJB2</accession>
<dbReference type="FunFam" id="3.30.2290.10:FF:000003">
    <property type="entry name" value="Zinc-dependent protease, TldD/PmbA family"/>
    <property type="match status" value="1"/>
</dbReference>
<evidence type="ECO:0000256" key="1">
    <source>
        <dbReference type="ARBA" id="ARBA00005836"/>
    </source>
</evidence>
<keyword evidence="4" id="KW-0482">Metalloprotease</keyword>
<sequence>MRQIDSDFLALPLRRLADAALQRARDLGAEHADFRLERIRAETLRLHDARLEGARDADDLGYAVRVVKNGTWGFAAGIDLTPDAAARVAEQAIEVATVAATVNREPIELAPEPVYPDATWVSSYEIDPFTVPLADKIALLADWSAGLLAHVDHVQASLMQVKEQKFYSDTAGTTTTQQRVRVHPSLTAMKAADDRFDEMRTLAPPAGRGYEYLTGTGWDFPAELERIPELLDEKLKAPSVEAGEYDLVIAPSNLWLTIHESIGHATELDRALGYEAAYAGTSFATFDKLNDLVYGSPVMNVTGDRTAEHGLATIGYDDEGVATREFDIISEGVLVGFQLDRRMALLKGFGRSNGCAFADSPGHMPIQRMANVSLRPDPAGPSTEELISRVDRGIYIEGDKSWSIDMQRYNFQFTGQRFYRITGGRLDGQLRDVAYQATTTDFWRSMEAVGGPQTYVLGGAFNCGKGQPSQIAPVSHGCPSALFRGVRILNTVQEGGNR</sequence>
<dbReference type="Pfam" id="PF19289">
    <property type="entry name" value="PmbA_TldD_3rd"/>
    <property type="match status" value="1"/>
</dbReference>
<organism evidence="7 8">
    <name type="scientific">Thermostaphylospora chromogena</name>
    <dbReference type="NCBI Taxonomy" id="35622"/>
    <lineage>
        <taxon>Bacteria</taxon>
        <taxon>Bacillati</taxon>
        <taxon>Actinomycetota</taxon>
        <taxon>Actinomycetes</taxon>
        <taxon>Streptosporangiales</taxon>
        <taxon>Thermomonosporaceae</taxon>
        <taxon>Thermostaphylospora</taxon>
    </lineage>
</organism>
<feature type="domain" description="Metalloprotease TldD/E N-terminal" evidence="5">
    <location>
        <begin position="32"/>
        <end position="96"/>
    </location>
</feature>
<dbReference type="GO" id="GO:0005829">
    <property type="term" value="C:cytosol"/>
    <property type="evidence" value="ECO:0007669"/>
    <property type="project" value="TreeGrafter"/>
</dbReference>
<keyword evidence="3" id="KW-0378">Hydrolase</keyword>
<dbReference type="Pfam" id="PF01523">
    <property type="entry name" value="PmbA_TldD_1st"/>
    <property type="match status" value="1"/>
</dbReference>
<gene>
    <name evidence="7" type="ORF">SAMN04489764_4504</name>
</gene>
<dbReference type="EMBL" id="FNKK01000002">
    <property type="protein sequence ID" value="SDR25512.1"/>
    <property type="molecule type" value="Genomic_DNA"/>
</dbReference>
<dbReference type="InterPro" id="IPR051463">
    <property type="entry name" value="Peptidase_U62_metallo"/>
</dbReference>
<dbReference type="InterPro" id="IPR036059">
    <property type="entry name" value="TldD/PmbA_sf"/>
</dbReference>
<evidence type="ECO:0000259" key="6">
    <source>
        <dbReference type="Pfam" id="PF19289"/>
    </source>
</evidence>
<evidence type="ECO:0000256" key="4">
    <source>
        <dbReference type="ARBA" id="ARBA00023049"/>
    </source>
</evidence>
<comment type="similarity">
    <text evidence="1">Belongs to the peptidase U62 family.</text>
</comment>
<dbReference type="STRING" id="35622.SAMN04489764_4504"/>
<dbReference type="PANTHER" id="PTHR30624">
    <property type="entry name" value="UNCHARACTERIZED PROTEIN TLDD AND PMBA"/>
    <property type="match status" value="1"/>
</dbReference>
<dbReference type="InterPro" id="IPR002510">
    <property type="entry name" value="Metalloprtase-TldD/E_N"/>
</dbReference>
<protein>
    <submittedName>
        <fullName evidence="7">TldD protein</fullName>
    </submittedName>
</protein>
<evidence type="ECO:0000259" key="5">
    <source>
        <dbReference type="Pfam" id="PF01523"/>
    </source>
</evidence>
<dbReference type="Proteomes" id="UP000217103">
    <property type="component" value="Unassembled WGS sequence"/>
</dbReference>
<proteinExistence type="inferred from homology"/>
<dbReference type="InterPro" id="IPR045569">
    <property type="entry name" value="Metalloprtase-TldD/E_C"/>
</dbReference>
<dbReference type="InterPro" id="IPR035068">
    <property type="entry name" value="TldD/PmbA_N"/>
</dbReference>
<dbReference type="OrthoDB" id="9803213at2"/>
<keyword evidence="2" id="KW-0645">Protease</keyword>
<dbReference type="SUPFAM" id="SSF111283">
    <property type="entry name" value="Putative modulator of DNA gyrase, PmbA/TldD"/>
    <property type="match status" value="1"/>
</dbReference>
<evidence type="ECO:0000256" key="2">
    <source>
        <dbReference type="ARBA" id="ARBA00022670"/>
    </source>
</evidence>
<evidence type="ECO:0000313" key="8">
    <source>
        <dbReference type="Proteomes" id="UP000217103"/>
    </source>
</evidence>
<dbReference type="PANTHER" id="PTHR30624:SF10">
    <property type="entry name" value="CONSERVED PROTEIN"/>
    <property type="match status" value="1"/>
</dbReference>
<dbReference type="GO" id="GO:0008237">
    <property type="term" value="F:metallopeptidase activity"/>
    <property type="evidence" value="ECO:0007669"/>
    <property type="project" value="UniProtKB-KW"/>
</dbReference>
<dbReference type="GO" id="GO:0006508">
    <property type="term" value="P:proteolysis"/>
    <property type="evidence" value="ECO:0007669"/>
    <property type="project" value="UniProtKB-KW"/>
</dbReference>
<dbReference type="AlphaFoldDB" id="A0A1H1HJB2"/>
<name>A0A1H1HJB2_9ACTN</name>
<evidence type="ECO:0000256" key="3">
    <source>
        <dbReference type="ARBA" id="ARBA00022801"/>
    </source>
</evidence>
<dbReference type="RefSeq" id="WP_093261718.1">
    <property type="nucleotide sequence ID" value="NZ_FNKK01000002.1"/>
</dbReference>
<feature type="domain" description="Metalloprotease TldD/E C-terminal" evidence="6">
    <location>
        <begin position="243"/>
        <end position="488"/>
    </location>
</feature>